<dbReference type="EMBL" id="JAEDXU010000001">
    <property type="protein sequence ID" value="MBP1044860.1"/>
    <property type="molecule type" value="Genomic_DNA"/>
</dbReference>
<name>A0ABS4CFT8_9ENTE</name>
<evidence type="ECO:0000313" key="1">
    <source>
        <dbReference type="EMBL" id="MBP1044860.1"/>
    </source>
</evidence>
<gene>
    <name evidence="1" type="ORF">I6N96_01110</name>
</gene>
<sequence>MIFRKKKQLAFLAHRVQQMEEVLCPNKQHDWITYDKEMVATSLYPDFKDIQICKRCKKERKINSDVVRFGG</sequence>
<organism evidence="1 2">
    <name type="scientific">Enterococcus larvae</name>
    <dbReference type="NCBI Taxonomy" id="2794352"/>
    <lineage>
        <taxon>Bacteria</taxon>
        <taxon>Bacillati</taxon>
        <taxon>Bacillota</taxon>
        <taxon>Bacilli</taxon>
        <taxon>Lactobacillales</taxon>
        <taxon>Enterococcaceae</taxon>
        <taxon>Enterococcus</taxon>
    </lineage>
</organism>
<comment type="caution">
    <text evidence="1">The sequence shown here is derived from an EMBL/GenBank/DDBJ whole genome shotgun (WGS) entry which is preliminary data.</text>
</comment>
<keyword evidence="2" id="KW-1185">Reference proteome</keyword>
<dbReference type="RefSeq" id="WP_209555656.1">
    <property type="nucleotide sequence ID" value="NZ_JAEDXU010000001.1"/>
</dbReference>
<accession>A0ABS4CFT8</accession>
<protein>
    <submittedName>
        <fullName evidence="1">Uncharacterized protein</fullName>
    </submittedName>
</protein>
<reference evidence="1 2" key="1">
    <citation type="submission" date="2020-12" db="EMBL/GenBank/DDBJ databases">
        <title>Vagococcus allomyrinae sp. nov. and Enterococcus lavae sp. nov., isolated from the larvae of Allomyrina dichotoma.</title>
        <authorList>
            <person name="Lee S.D."/>
        </authorList>
    </citation>
    <scope>NUCLEOTIDE SEQUENCE [LARGE SCALE GENOMIC DNA]</scope>
    <source>
        <strain evidence="1 2">BWM-S5</strain>
    </source>
</reference>
<evidence type="ECO:0000313" key="2">
    <source>
        <dbReference type="Proteomes" id="UP000673375"/>
    </source>
</evidence>
<dbReference type="Proteomes" id="UP000673375">
    <property type="component" value="Unassembled WGS sequence"/>
</dbReference>
<proteinExistence type="predicted"/>